<reference evidence="3" key="1">
    <citation type="submission" date="2021-03" db="EMBL/GenBank/DDBJ databases">
        <title>Whole genome sequence of Jiella sp. CQZ9-1.</title>
        <authorList>
            <person name="Tuo L."/>
        </authorList>
    </citation>
    <scope>NUCLEOTIDE SEQUENCE</scope>
    <source>
        <strain evidence="3">CQZ9-1</strain>
    </source>
</reference>
<dbReference type="InterPro" id="IPR013538">
    <property type="entry name" value="ASHA1/2-like_C"/>
</dbReference>
<dbReference type="CDD" id="cd07814">
    <property type="entry name" value="SRPBCC_CalC_Aha1-like"/>
    <property type="match status" value="1"/>
</dbReference>
<gene>
    <name evidence="3" type="ORF">J1C48_11380</name>
</gene>
<proteinExistence type="inferred from homology"/>
<dbReference type="AlphaFoldDB" id="A0A939FX82"/>
<dbReference type="SUPFAM" id="SSF55961">
    <property type="entry name" value="Bet v1-like"/>
    <property type="match status" value="1"/>
</dbReference>
<evidence type="ECO:0000313" key="4">
    <source>
        <dbReference type="Proteomes" id="UP000664122"/>
    </source>
</evidence>
<evidence type="ECO:0000259" key="2">
    <source>
        <dbReference type="Pfam" id="PF08327"/>
    </source>
</evidence>
<dbReference type="EMBL" id="JAFMPP010000008">
    <property type="protein sequence ID" value="MBO0663180.1"/>
    <property type="molecule type" value="Genomic_DNA"/>
</dbReference>
<sequence>MTTDLVLKLTQQVDAAPERVFDAWLDPKMISRFMLTGAGTGVAKAETDPRVGGRYDIVMTNDMGEVPHWGEYREIDRPDRLVFTWNSPHAV</sequence>
<dbReference type="Pfam" id="PF08327">
    <property type="entry name" value="AHSA1"/>
    <property type="match status" value="1"/>
</dbReference>
<comment type="similarity">
    <text evidence="1">Belongs to the AHA1 family.</text>
</comment>
<protein>
    <submittedName>
        <fullName evidence="3">SRPBCC domain-containing protein</fullName>
    </submittedName>
</protein>
<name>A0A939FX82_9HYPH</name>
<feature type="domain" description="Activator of Hsp90 ATPase homologue 1/2-like C-terminal" evidence="2">
    <location>
        <begin position="14"/>
        <end position="87"/>
    </location>
</feature>
<dbReference type="RefSeq" id="WP_207257953.1">
    <property type="nucleotide sequence ID" value="NZ_JAFMPP010000008.1"/>
</dbReference>
<dbReference type="Proteomes" id="UP000664122">
    <property type="component" value="Unassembled WGS sequence"/>
</dbReference>
<dbReference type="Gene3D" id="3.30.530.20">
    <property type="match status" value="1"/>
</dbReference>
<evidence type="ECO:0000313" key="3">
    <source>
        <dbReference type="EMBL" id="MBO0663180.1"/>
    </source>
</evidence>
<keyword evidence="4" id="KW-1185">Reference proteome</keyword>
<comment type="caution">
    <text evidence="3">The sequence shown here is derived from an EMBL/GenBank/DDBJ whole genome shotgun (WGS) entry which is preliminary data.</text>
</comment>
<accession>A0A939FX82</accession>
<dbReference type="InterPro" id="IPR023393">
    <property type="entry name" value="START-like_dom_sf"/>
</dbReference>
<organism evidence="3 4">
    <name type="scientific">Jiella flava</name>
    <dbReference type="NCBI Taxonomy" id="2816857"/>
    <lineage>
        <taxon>Bacteria</taxon>
        <taxon>Pseudomonadati</taxon>
        <taxon>Pseudomonadota</taxon>
        <taxon>Alphaproteobacteria</taxon>
        <taxon>Hyphomicrobiales</taxon>
        <taxon>Aurantimonadaceae</taxon>
        <taxon>Jiella</taxon>
    </lineage>
</organism>
<evidence type="ECO:0000256" key="1">
    <source>
        <dbReference type="ARBA" id="ARBA00006817"/>
    </source>
</evidence>